<dbReference type="PROSITE" id="PS00455">
    <property type="entry name" value="AMP_BINDING"/>
    <property type="match status" value="1"/>
</dbReference>
<feature type="domain" description="Carrier" evidence="4">
    <location>
        <begin position="1032"/>
        <end position="1107"/>
    </location>
</feature>
<evidence type="ECO:0000313" key="6">
    <source>
        <dbReference type="Proteomes" id="UP001483337"/>
    </source>
</evidence>
<dbReference type="Gene3D" id="3.40.50.980">
    <property type="match status" value="2"/>
</dbReference>
<dbReference type="SUPFAM" id="SSF56801">
    <property type="entry name" value="Acetyl-CoA synthetase-like"/>
    <property type="match status" value="1"/>
</dbReference>
<dbReference type="PRINTS" id="PR00154">
    <property type="entry name" value="AMPBINDING"/>
</dbReference>
<dbReference type="Proteomes" id="UP001483337">
    <property type="component" value="Chromosome"/>
</dbReference>
<dbReference type="Gene3D" id="3.30.559.10">
    <property type="entry name" value="Chloramphenicol acetyltransferase-like domain"/>
    <property type="match status" value="1"/>
</dbReference>
<dbReference type="Gene3D" id="3.30.300.30">
    <property type="match status" value="1"/>
</dbReference>
<evidence type="ECO:0000259" key="4">
    <source>
        <dbReference type="PROSITE" id="PS50075"/>
    </source>
</evidence>
<dbReference type="NCBIfam" id="TIGR01733">
    <property type="entry name" value="AA-adenyl-dom"/>
    <property type="match status" value="1"/>
</dbReference>
<dbReference type="InterPro" id="IPR001031">
    <property type="entry name" value="Thioesterase"/>
</dbReference>
<reference evidence="5 6" key="1">
    <citation type="submission" date="2024-04" db="EMBL/GenBank/DDBJ databases">
        <title>Okeanomitos corallinicola gen. &amp; sp. nov. (Nostocales, Cyanobacteria), a new toxic marine heterocyst-forming cyanobacterium from a coral reef.</title>
        <authorList>
            <person name="Li H."/>
            <person name="Li R."/>
            <person name="Kang J."/>
            <person name="Hii K.S."/>
            <person name="Mohamed H.F."/>
            <person name="Xu X."/>
            <person name="Luo Z."/>
        </authorList>
    </citation>
    <scope>NUCLEOTIDE SEQUENCE [LARGE SCALE GENOMIC DNA]</scope>
    <source>
        <strain evidence="5 6">TIOX110</strain>
    </source>
</reference>
<dbReference type="Gene3D" id="1.10.1200.10">
    <property type="entry name" value="ACP-like"/>
    <property type="match status" value="1"/>
</dbReference>
<evidence type="ECO:0000313" key="5">
    <source>
        <dbReference type="EMBL" id="WZB86542.1"/>
    </source>
</evidence>
<proteinExistence type="predicted"/>
<dbReference type="InterPro" id="IPR036736">
    <property type="entry name" value="ACP-like_sf"/>
</dbReference>
<keyword evidence="6" id="KW-1185">Reference proteome</keyword>
<dbReference type="InterPro" id="IPR029058">
    <property type="entry name" value="AB_hydrolase_fold"/>
</dbReference>
<dbReference type="Gene3D" id="2.30.38.10">
    <property type="entry name" value="Luciferase, Domain 3"/>
    <property type="match status" value="1"/>
</dbReference>
<dbReference type="Pfam" id="PF00975">
    <property type="entry name" value="Thioesterase"/>
    <property type="match status" value="1"/>
</dbReference>
<dbReference type="PANTHER" id="PTHR45527:SF1">
    <property type="entry name" value="FATTY ACID SYNTHASE"/>
    <property type="match status" value="1"/>
</dbReference>
<dbReference type="SUPFAM" id="SSF52777">
    <property type="entry name" value="CoA-dependent acyltransferases"/>
    <property type="match status" value="2"/>
</dbReference>
<dbReference type="SUPFAM" id="SSF47336">
    <property type="entry name" value="ACP-like"/>
    <property type="match status" value="1"/>
</dbReference>
<dbReference type="Pfam" id="PF00550">
    <property type="entry name" value="PP-binding"/>
    <property type="match status" value="1"/>
</dbReference>
<dbReference type="Gene3D" id="3.30.559.30">
    <property type="entry name" value="Nonribosomal peptide synthetase, condensation domain"/>
    <property type="match status" value="1"/>
</dbReference>
<dbReference type="Pfam" id="PF00501">
    <property type="entry name" value="AMP-binding"/>
    <property type="match status" value="1"/>
</dbReference>
<keyword evidence="3" id="KW-0597">Phosphoprotein</keyword>
<protein>
    <submittedName>
        <fullName evidence="5">Amino acid adenylation domain-containing protein</fullName>
    </submittedName>
</protein>
<organism evidence="5 6">
    <name type="scientific">Okeanomitos corallinicola TIOX110</name>
    <dbReference type="NCBI Taxonomy" id="3133117"/>
    <lineage>
        <taxon>Bacteria</taxon>
        <taxon>Bacillati</taxon>
        <taxon>Cyanobacteriota</taxon>
        <taxon>Cyanophyceae</taxon>
        <taxon>Nostocales</taxon>
        <taxon>Aphanizomenonaceae</taxon>
        <taxon>Okeanomitos</taxon>
    </lineage>
</organism>
<dbReference type="Pfam" id="PF00668">
    <property type="entry name" value="Condensation"/>
    <property type="match status" value="1"/>
</dbReference>
<dbReference type="PROSITE" id="PS50075">
    <property type="entry name" value="CARRIER"/>
    <property type="match status" value="1"/>
</dbReference>
<evidence type="ECO:0000256" key="3">
    <source>
        <dbReference type="ARBA" id="ARBA00022553"/>
    </source>
</evidence>
<accession>A0ABZ2UNH6</accession>
<dbReference type="InterPro" id="IPR006162">
    <property type="entry name" value="Ppantetheine_attach_site"/>
</dbReference>
<dbReference type="Gene3D" id="3.40.50.1820">
    <property type="entry name" value="alpha/beta hydrolase"/>
    <property type="match status" value="1"/>
</dbReference>
<dbReference type="InterPro" id="IPR020845">
    <property type="entry name" value="AMP-binding_CS"/>
</dbReference>
<keyword evidence="2" id="KW-0596">Phosphopantetheine</keyword>
<dbReference type="InterPro" id="IPR025110">
    <property type="entry name" value="AMP-bd_C"/>
</dbReference>
<dbReference type="SUPFAM" id="SSF53474">
    <property type="entry name" value="alpha/beta-Hydrolases"/>
    <property type="match status" value="1"/>
</dbReference>
<dbReference type="InterPro" id="IPR044894">
    <property type="entry name" value="TubC_N_sf"/>
</dbReference>
<dbReference type="EMBL" id="CP150886">
    <property type="protein sequence ID" value="WZB86542.1"/>
    <property type="molecule type" value="Genomic_DNA"/>
</dbReference>
<name>A0ABZ2UNH6_9CYAN</name>
<dbReference type="InterPro" id="IPR023213">
    <property type="entry name" value="CAT-like_dom_sf"/>
</dbReference>
<dbReference type="InterPro" id="IPR009081">
    <property type="entry name" value="PP-bd_ACP"/>
</dbReference>
<dbReference type="RefSeq" id="WP_353929456.1">
    <property type="nucleotide sequence ID" value="NZ_CP150886.1"/>
</dbReference>
<dbReference type="InterPro" id="IPR000873">
    <property type="entry name" value="AMP-dep_synth/lig_dom"/>
</dbReference>
<dbReference type="Pfam" id="PF18563">
    <property type="entry name" value="TubC_N"/>
    <property type="match status" value="1"/>
</dbReference>
<dbReference type="InterPro" id="IPR001242">
    <property type="entry name" value="Condensation_dom"/>
</dbReference>
<dbReference type="PROSITE" id="PS00012">
    <property type="entry name" value="PHOSPHOPANTETHEINE"/>
    <property type="match status" value="1"/>
</dbReference>
<evidence type="ECO:0000256" key="2">
    <source>
        <dbReference type="ARBA" id="ARBA00022450"/>
    </source>
</evidence>
<dbReference type="InterPro" id="IPR020459">
    <property type="entry name" value="AMP-binding"/>
</dbReference>
<gene>
    <name evidence="5" type="ORF">WJM97_14175</name>
</gene>
<dbReference type="InterPro" id="IPR045851">
    <property type="entry name" value="AMP-bd_C_sf"/>
</dbReference>
<dbReference type="Pfam" id="PF13193">
    <property type="entry name" value="AMP-binding_C"/>
    <property type="match status" value="1"/>
</dbReference>
<sequence>MTQNQQVISLIQRLQNLGCRIWAEDDKLRIRTSKNALSAELKQELQNNKAEILAFLKTAKTQALTTEEIPVLSADAPKPLSFAQQRLWILSQLQGASTTYNMPMALQLDGDLNIDALHSSFAYLLNRHECLRMYFPTVDGDPKIAIYKLTEIEVLNIKNVHIQINIQNLIDTHGQELFDLNTGPLFTAKLLQISDRQFTLLMNMHHIISDGWSMGVFMRELWQAYTAFNQGQTPNLPPLPIQYSDYAAWQRNWLQGEVLDRQINYWQNQLNDAPPLLELPTDYPRPAEQSYHGDRYTFSLSSELSTSVKTFSQQQGVSLYMTLLATLSILLARYSRQNDLCIGSPIANRTHAQTEGLIGFFVNTLVMRNQINWQQSFIDLLQQTRQTCLDAYAHQDIPFEVLVEKLQPERSMSYNPLFQVMFALENNESPEVNLPGLKMEILGVKGAISKFDLSLLVMEENNQLTCSWEYATDLFARVTIQNIAEQFAVLLQGILDNSNQPIYTFPLMTATQLLQLQRWNQTQTEYPQNKTLVDLFAQQVEKHPNNLAVVFESQSLTYQQLNEKSNQLANYLIDNYQIQADTLIGISVERSLEMIIGVLGILKAGAAYVPIDPNYPQERINFMLADSGISVLLTQSFLLDKLPLLDNSIEVFCLDDSSRKDAKTQRETRKNQVKLNNLAYVIYTSGSTGKPKGVMIEHQAIVNLALAWTETFKIQNHSRLLQFGSFSFDLSIGEISTALVSGACLYLGTKETLLPGHSLVEFLTTHKITHSFLSPSALSVLPKVSFPDLKCITVGGEVCSNELVSKWGTEQSLYNCYGPTESTVIAALYLCQPNDKKPAIGKPISNTHIYILDANNQLLPPGIPGELCIAGAGLARGYLNRPEITAEKFITVELFGKTERIYKTGDLAKWNHEGNLEYLGRIDDLIKLRGFRIEIGEIEAVLLQHHLVQEVIVTLHKTDNNQSLIAYVIGNNHNLSTDFKNNLKNYLKSRLPDYMIPAQIILLKQLPLTPNGKIDRKNLPTPNIRLASLYTAPGNEIEQKLAQLWSAVLEQERIGIYDNFFDLGGHSLLAVKLINLIQQEFSKKLSLGSLFQNPTISQLAEQINNNESTISENSHPDLLTLQPQGNATPIFCLPGANAHGFYFQDLAFNLGEHPVYSLETPGRDGMSAIPNSVENHASQLIEVLHQQQTKSPYILVGYSSGCAVALEMAYQLEQQGEKVGLLAILDAGLVSHPQYLIDRQEIDWIWQLLQRIEALKGVNLGLKYADLAAQIDDQSRWDLAAEFLYKHQVLPEHSSLSLLKINMQVMKNLTQNYANYQPKYQISAPIVLFRAEENHEIVLQELRAISNYDLPDWGWQAYTQKPIQVISVPGNHGRMLYEPNIKILSTQLMMMIS</sequence>
<dbReference type="PANTHER" id="PTHR45527">
    <property type="entry name" value="NONRIBOSOMAL PEPTIDE SYNTHETASE"/>
    <property type="match status" value="1"/>
</dbReference>
<comment type="cofactor">
    <cofactor evidence="1">
        <name>pantetheine 4'-phosphate</name>
        <dbReference type="ChEBI" id="CHEBI:47942"/>
    </cofactor>
</comment>
<dbReference type="CDD" id="cd19531">
    <property type="entry name" value="LCL_NRPS-like"/>
    <property type="match status" value="1"/>
</dbReference>
<dbReference type="InterPro" id="IPR041464">
    <property type="entry name" value="TubC_N"/>
</dbReference>
<dbReference type="Gene3D" id="1.10.10.1830">
    <property type="entry name" value="Non-ribosomal peptide synthase, adenylation domain"/>
    <property type="match status" value="1"/>
</dbReference>
<dbReference type="InterPro" id="IPR010071">
    <property type="entry name" value="AA_adenyl_dom"/>
</dbReference>
<evidence type="ECO:0000256" key="1">
    <source>
        <dbReference type="ARBA" id="ARBA00001957"/>
    </source>
</evidence>